<dbReference type="Gene3D" id="1.20.1600.10">
    <property type="entry name" value="Outer membrane efflux proteins (OEP)"/>
    <property type="match status" value="1"/>
</dbReference>
<dbReference type="Pfam" id="PF02321">
    <property type="entry name" value="OEP"/>
    <property type="match status" value="2"/>
</dbReference>
<accession>A0ABX9ZKC4</accession>
<keyword evidence="2" id="KW-0812">Transmembrane</keyword>
<reference evidence="3 4" key="1">
    <citation type="submission" date="2018-12" db="EMBL/GenBank/DDBJ databases">
        <title>Whole genome sequence of a Pandoraea apista isolate from a patient with cystic fibrosis.</title>
        <authorList>
            <person name="Kenna D.T."/>
            <person name="Turton J.F."/>
        </authorList>
    </citation>
    <scope>NUCLEOTIDE SEQUENCE [LARGE SCALE GENOMIC DNA]</scope>
    <source>
        <strain evidence="3 4">Pa13324</strain>
    </source>
</reference>
<sequence>MRHRCREWLVARAQCRAARPGRRPGARVILIYPQPSRSAPLWLGMALYPARDSVSRAGVFLTDSMIRFSRRLHARCTLAEMPTLLSLCAAAVAAMLAGCSLTRTDYERPALPVPAQFGTPLDGAHSTTDNAPLRDDNTIDPWWQAFRDPQLDTLVRQALATNPGLALKALQADRDALQAGLTGANRWPQFSGTVTGAKSRALDGGQAALAYSGQTQTVSGASIGISYEIDLWHKLAAQRDAAQWQAAASAWDRRAAALSLSSQVASLYWRVAYLNENVRSAAEDLTAAERTVALVDARRRAGAVSAIDAVQAQQDRDALAGTLAEWERLRDTARHSLANALGLPAQTRFAESATLAPAHLPDIAPGLPASLLAQRPDLAAAETRVRARLADVDAARLSFYPSITLNGAATTGSDSLSRLLANPVGTLAATLTMPFLQVQTARFTTALARNDYEQAVATFRRTLLTALTEVEDALSARERTSAQYASLASAATLAQRAADLSGARYRAGDIDLQSWLDAQRLARQARRNTAQSRLGQIDATLSLVKALGGTLGTDD</sequence>
<gene>
    <name evidence="3" type="ORF">EJE83_19770</name>
</gene>
<dbReference type="EMBL" id="RWHX01000043">
    <property type="protein sequence ID" value="RSK76975.1"/>
    <property type="molecule type" value="Genomic_DNA"/>
</dbReference>
<dbReference type="PANTHER" id="PTHR30203">
    <property type="entry name" value="OUTER MEMBRANE CATION EFFLUX PROTEIN"/>
    <property type="match status" value="1"/>
</dbReference>
<dbReference type="InterPro" id="IPR010131">
    <property type="entry name" value="MdtP/NodT-like"/>
</dbReference>
<dbReference type="PANTHER" id="PTHR30203:SF32">
    <property type="entry name" value="CATION EFFLUX SYSTEM PROTEIN CUSC"/>
    <property type="match status" value="1"/>
</dbReference>
<comment type="similarity">
    <text evidence="1 2">Belongs to the outer membrane factor (OMF) (TC 1.B.17) family.</text>
</comment>
<evidence type="ECO:0000313" key="3">
    <source>
        <dbReference type="EMBL" id="RSK76975.1"/>
    </source>
</evidence>
<evidence type="ECO:0000256" key="2">
    <source>
        <dbReference type="RuleBase" id="RU362097"/>
    </source>
</evidence>
<comment type="subcellular location">
    <subcellularLocation>
        <location evidence="2">Cell membrane</location>
        <topology evidence="2">Lipid-anchor</topology>
    </subcellularLocation>
</comment>
<dbReference type="Gene3D" id="2.20.200.10">
    <property type="entry name" value="Outer membrane efflux proteins (OEP)"/>
    <property type="match status" value="1"/>
</dbReference>
<keyword evidence="2" id="KW-0449">Lipoprotein</keyword>
<evidence type="ECO:0000313" key="4">
    <source>
        <dbReference type="Proteomes" id="UP000270216"/>
    </source>
</evidence>
<organism evidence="3 4">
    <name type="scientific">Pandoraea apista</name>
    <dbReference type="NCBI Taxonomy" id="93218"/>
    <lineage>
        <taxon>Bacteria</taxon>
        <taxon>Pseudomonadati</taxon>
        <taxon>Pseudomonadota</taxon>
        <taxon>Betaproteobacteria</taxon>
        <taxon>Burkholderiales</taxon>
        <taxon>Burkholderiaceae</taxon>
        <taxon>Pandoraea</taxon>
    </lineage>
</organism>
<comment type="caution">
    <text evidence="3">The sequence shown here is derived from an EMBL/GenBank/DDBJ whole genome shotgun (WGS) entry which is preliminary data.</text>
</comment>
<dbReference type="SUPFAM" id="SSF56954">
    <property type="entry name" value="Outer membrane efflux proteins (OEP)"/>
    <property type="match status" value="1"/>
</dbReference>
<name>A0ABX9ZKC4_9BURK</name>
<dbReference type="NCBIfam" id="TIGR01845">
    <property type="entry name" value="outer_NodT"/>
    <property type="match status" value="1"/>
</dbReference>
<keyword evidence="4" id="KW-1185">Reference proteome</keyword>
<keyword evidence="2" id="KW-1134">Transmembrane beta strand</keyword>
<protein>
    <submittedName>
        <fullName evidence="3">Efflux transporter outer membrane subunit</fullName>
    </submittedName>
</protein>
<dbReference type="InterPro" id="IPR003423">
    <property type="entry name" value="OMP_efflux"/>
</dbReference>
<keyword evidence="2" id="KW-0564">Palmitate</keyword>
<evidence type="ECO:0000256" key="1">
    <source>
        <dbReference type="ARBA" id="ARBA00007613"/>
    </source>
</evidence>
<dbReference type="Proteomes" id="UP000270216">
    <property type="component" value="Unassembled WGS sequence"/>
</dbReference>
<keyword evidence="2" id="KW-0472">Membrane</keyword>
<proteinExistence type="inferred from homology"/>